<dbReference type="EMBL" id="JALJRB010000028">
    <property type="protein sequence ID" value="MCJ8502537.1"/>
    <property type="molecule type" value="Genomic_DNA"/>
</dbReference>
<dbReference type="RefSeq" id="WP_246913463.1">
    <property type="nucleotide sequence ID" value="NZ_JALJRB010000028.1"/>
</dbReference>
<dbReference type="AlphaFoldDB" id="A0AA41R6L2"/>
<name>A0AA41R6L2_9BACT</name>
<evidence type="ECO:0000313" key="1">
    <source>
        <dbReference type="EMBL" id="MCJ8502537.1"/>
    </source>
</evidence>
<reference evidence="1" key="1">
    <citation type="submission" date="2022-04" db="EMBL/GenBank/DDBJ databases">
        <title>Desulfatitalea alkaliphila sp. nov., a novel anaerobic sulfate-reducing bacterium isolated from terrestrial mud volcano, Taman Peninsula, Russia.</title>
        <authorList>
            <person name="Khomyakova M.A."/>
            <person name="Merkel A.Y."/>
            <person name="Slobodkin A.I."/>
        </authorList>
    </citation>
    <scope>NUCLEOTIDE SEQUENCE</scope>
    <source>
        <strain evidence="1">M08but</strain>
    </source>
</reference>
<evidence type="ECO:0000313" key="2">
    <source>
        <dbReference type="Proteomes" id="UP001165427"/>
    </source>
</evidence>
<sequence>MSQTIKSDRVKVFLQNVRLLSEDERANLPEAKRKAAEADGQSGVWVEVTCPAGACSTGDGKITIPAGMVEGETDKRGIWLNLFCPDDECVIEASSQLP</sequence>
<proteinExistence type="predicted"/>
<keyword evidence="2" id="KW-1185">Reference proteome</keyword>
<comment type="caution">
    <text evidence="1">The sequence shown here is derived from an EMBL/GenBank/DDBJ whole genome shotgun (WGS) entry which is preliminary data.</text>
</comment>
<protein>
    <submittedName>
        <fullName evidence="1">Uncharacterized protein</fullName>
    </submittedName>
</protein>
<organism evidence="1 2">
    <name type="scientific">Desulfatitalea alkaliphila</name>
    <dbReference type="NCBI Taxonomy" id="2929485"/>
    <lineage>
        <taxon>Bacteria</taxon>
        <taxon>Pseudomonadati</taxon>
        <taxon>Thermodesulfobacteriota</taxon>
        <taxon>Desulfobacteria</taxon>
        <taxon>Desulfobacterales</taxon>
        <taxon>Desulfosarcinaceae</taxon>
        <taxon>Desulfatitalea</taxon>
    </lineage>
</organism>
<accession>A0AA41R6L2</accession>
<gene>
    <name evidence="1" type="ORF">MRX98_18315</name>
</gene>
<dbReference type="Proteomes" id="UP001165427">
    <property type="component" value="Unassembled WGS sequence"/>
</dbReference>